<dbReference type="KEGG" id="nfa:NFA_7060"/>
<dbReference type="HOGENOM" id="CLU_2826792_0_0_11"/>
<gene>
    <name evidence="1" type="ordered locus">NFA_7060</name>
</gene>
<dbReference type="EMBL" id="AP006618">
    <property type="protein sequence ID" value="BAD55551.1"/>
    <property type="molecule type" value="Genomic_DNA"/>
</dbReference>
<evidence type="ECO:0000313" key="1">
    <source>
        <dbReference type="EMBL" id="BAD55551.1"/>
    </source>
</evidence>
<dbReference type="STRING" id="247156.NFA_7060"/>
<organism evidence="1 2">
    <name type="scientific">Nocardia farcinica (strain IFM 10152)</name>
    <dbReference type="NCBI Taxonomy" id="247156"/>
    <lineage>
        <taxon>Bacteria</taxon>
        <taxon>Bacillati</taxon>
        <taxon>Actinomycetota</taxon>
        <taxon>Actinomycetes</taxon>
        <taxon>Mycobacteriales</taxon>
        <taxon>Nocardiaceae</taxon>
        <taxon>Nocardia</taxon>
    </lineage>
</organism>
<accession>Q5Z1Z0</accession>
<sequence>MMSNHRSTEIDATVIDLAARRRCRWEARGLDPAAVAVRLLVETGTAPAWTVDGFDYDDDGDGGWAA</sequence>
<protein>
    <submittedName>
        <fullName evidence="1">Uncharacterized protein</fullName>
    </submittedName>
</protein>
<dbReference type="Proteomes" id="UP000006820">
    <property type="component" value="Chromosome"/>
</dbReference>
<proteinExistence type="predicted"/>
<dbReference type="AlphaFoldDB" id="Q5Z1Z0"/>
<dbReference type="eggNOG" id="ENOG5031XT0">
    <property type="taxonomic scope" value="Bacteria"/>
</dbReference>
<reference evidence="1 2" key="1">
    <citation type="journal article" date="2004" name="Proc. Natl. Acad. Sci. U.S.A.">
        <title>The complete genomic sequence of Nocardia farcinica IFM 10152.</title>
        <authorList>
            <person name="Ishikawa J."/>
            <person name="Yamashita A."/>
            <person name="Mikami Y."/>
            <person name="Hoshino Y."/>
            <person name="Kurita H."/>
            <person name="Hotta K."/>
            <person name="Shiba T."/>
            <person name="Hattori M."/>
        </authorList>
    </citation>
    <scope>NUCLEOTIDE SEQUENCE [LARGE SCALE GENOMIC DNA]</scope>
    <source>
        <strain evidence="1 2">IFM 10152</strain>
    </source>
</reference>
<name>Q5Z1Z0_NOCFA</name>
<evidence type="ECO:0000313" key="2">
    <source>
        <dbReference type="Proteomes" id="UP000006820"/>
    </source>
</evidence>
<keyword evidence="2" id="KW-1185">Reference proteome</keyword>